<comment type="caution">
    <text evidence="1">The sequence shown here is derived from an EMBL/GenBank/DDBJ whole genome shotgun (WGS) entry which is preliminary data.</text>
</comment>
<evidence type="ECO:0000313" key="2">
    <source>
        <dbReference type="Proteomes" id="UP000037510"/>
    </source>
</evidence>
<keyword evidence="1" id="KW-0695">RNA-directed DNA polymerase</keyword>
<sequence length="133" mass="14721">MLKACMKFRDDVLSSCYCARDVGYLHDLTLRSVSEVKIHPLALIYESKTDSELHIQSGWKLFSNAGNPNLDPVLWVKRLLSIRKVRRDTANIGSLFVTARGTAKAASKTVIAGWVKSVFREAGVDATPGSVRK</sequence>
<reference evidence="1 2" key="1">
    <citation type="journal article" date="2015" name="Genome Biol. Evol.">
        <title>The genome of winter moth (Operophtera brumata) provides a genomic perspective on sexual dimorphism and phenology.</title>
        <authorList>
            <person name="Derks M.F."/>
            <person name="Smit S."/>
            <person name="Salis L."/>
            <person name="Schijlen E."/>
            <person name="Bossers A."/>
            <person name="Mateman C."/>
            <person name="Pijl A.S."/>
            <person name="de Ridder D."/>
            <person name="Groenen M.A."/>
            <person name="Visser M.E."/>
            <person name="Megens H.J."/>
        </authorList>
    </citation>
    <scope>NUCLEOTIDE SEQUENCE [LARGE SCALE GENOMIC DNA]</scope>
    <source>
        <strain evidence="1">WM2013NL</strain>
        <tissue evidence="1">Head and thorax</tissue>
    </source>
</reference>
<proteinExistence type="predicted"/>
<organism evidence="1 2">
    <name type="scientific">Operophtera brumata</name>
    <name type="common">Winter moth</name>
    <name type="synonym">Phalaena brumata</name>
    <dbReference type="NCBI Taxonomy" id="104452"/>
    <lineage>
        <taxon>Eukaryota</taxon>
        <taxon>Metazoa</taxon>
        <taxon>Ecdysozoa</taxon>
        <taxon>Arthropoda</taxon>
        <taxon>Hexapoda</taxon>
        <taxon>Insecta</taxon>
        <taxon>Pterygota</taxon>
        <taxon>Neoptera</taxon>
        <taxon>Endopterygota</taxon>
        <taxon>Lepidoptera</taxon>
        <taxon>Glossata</taxon>
        <taxon>Ditrysia</taxon>
        <taxon>Geometroidea</taxon>
        <taxon>Geometridae</taxon>
        <taxon>Larentiinae</taxon>
        <taxon>Operophtera</taxon>
    </lineage>
</organism>
<protein>
    <submittedName>
        <fullName evidence="1">Putative reverse transcriptase-7</fullName>
    </submittedName>
</protein>
<accession>A0A0L7LE93</accession>
<dbReference type="EMBL" id="JTDY01001437">
    <property type="protein sequence ID" value="KOB73863.1"/>
    <property type="molecule type" value="Genomic_DNA"/>
</dbReference>
<evidence type="ECO:0000313" key="1">
    <source>
        <dbReference type="EMBL" id="KOB73863.1"/>
    </source>
</evidence>
<dbReference type="GO" id="GO:0003964">
    <property type="term" value="F:RNA-directed DNA polymerase activity"/>
    <property type="evidence" value="ECO:0007669"/>
    <property type="project" value="UniProtKB-KW"/>
</dbReference>
<keyword evidence="2" id="KW-1185">Reference proteome</keyword>
<dbReference type="AlphaFoldDB" id="A0A0L7LE93"/>
<keyword evidence="1" id="KW-0548">Nucleotidyltransferase</keyword>
<dbReference type="Proteomes" id="UP000037510">
    <property type="component" value="Unassembled WGS sequence"/>
</dbReference>
<keyword evidence="1" id="KW-0808">Transferase</keyword>
<name>A0A0L7LE93_OPEBR</name>
<gene>
    <name evidence="1" type="ORF">OBRU01_10306</name>
</gene>